<dbReference type="Proteomes" id="UP000669239">
    <property type="component" value="Unassembled WGS sequence"/>
</dbReference>
<dbReference type="Gene3D" id="3.30.70.20">
    <property type="match status" value="1"/>
</dbReference>
<dbReference type="Gene3D" id="3.40.50.970">
    <property type="match status" value="2"/>
</dbReference>
<dbReference type="InterPro" id="IPR017896">
    <property type="entry name" value="4Fe4S_Fe-S-bd"/>
</dbReference>
<dbReference type="PANTHER" id="PTHR43710">
    <property type="entry name" value="2-HYDROXYACYL-COA LYASE"/>
    <property type="match status" value="1"/>
</dbReference>
<reference evidence="6" key="3">
    <citation type="submission" date="2022-01" db="EMBL/GenBank/DDBJ databases">
        <title>Collection of gut derived symbiotic bacterial strains cultured from healthy donors.</title>
        <authorList>
            <person name="Lin H."/>
            <person name="Kohout C."/>
            <person name="Waligurski E."/>
            <person name="Pamer E.G."/>
        </authorList>
    </citation>
    <scope>NUCLEOTIDE SEQUENCE</scope>
    <source>
        <strain evidence="6">DFI.6.55</strain>
    </source>
</reference>
<dbReference type="Pfam" id="PF02775">
    <property type="entry name" value="TPP_enzyme_C"/>
    <property type="match status" value="1"/>
</dbReference>
<comment type="cofactor">
    <cofactor evidence="3 4">
        <name>[4Fe-4S] cluster</name>
        <dbReference type="ChEBI" id="CHEBI:49883"/>
    </cofactor>
    <text evidence="3 4">Binds 2 [4Fe-4S] clusters. In this family the first cluster has a non-standard and varying [4Fe-4S] binding motif CX(2)CX(2)CX(4-5)CP.</text>
</comment>
<accession>A0AAW5BIP7</accession>
<evidence type="ECO:0000256" key="1">
    <source>
        <dbReference type="ARBA" id="ARBA00022723"/>
    </source>
</evidence>
<dbReference type="InterPro" id="IPR011766">
    <property type="entry name" value="TPP_enzyme_TPP-bd"/>
</dbReference>
<feature type="binding site" evidence="4">
    <location>
        <position position="602"/>
    </location>
    <ligand>
        <name>[4Fe-4S] cluster</name>
        <dbReference type="ChEBI" id="CHEBI:49883"/>
        <label>1</label>
    </ligand>
</feature>
<keyword evidence="3 4" id="KW-0411">Iron-sulfur</keyword>
<comment type="catalytic activity">
    <reaction evidence="3">
        <text>indole-3-pyruvate + 2 oxidized [2Fe-2S]-[ferredoxin] + CoA = (indol-3-yl)acetyl-CoA + 2 reduced [2Fe-2S]-[ferredoxin] + CO2 + H(+)</text>
        <dbReference type="Rhea" id="RHEA:12645"/>
        <dbReference type="Rhea" id="RHEA-COMP:10000"/>
        <dbReference type="Rhea" id="RHEA-COMP:10001"/>
        <dbReference type="ChEBI" id="CHEBI:15378"/>
        <dbReference type="ChEBI" id="CHEBI:16526"/>
        <dbReference type="ChEBI" id="CHEBI:17640"/>
        <dbReference type="ChEBI" id="CHEBI:33737"/>
        <dbReference type="ChEBI" id="CHEBI:33738"/>
        <dbReference type="ChEBI" id="CHEBI:57271"/>
        <dbReference type="ChEBI" id="CHEBI:57287"/>
        <dbReference type="EC" id="1.2.7.8"/>
    </reaction>
</comment>
<feature type="binding site" evidence="4">
    <location>
        <position position="608"/>
    </location>
    <ligand>
        <name>[4Fe-4S] cluster</name>
        <dbReference type="ChEBI" id="CHEBI:49883"/>
        <label>2</label>
    </ligand>
</feature>
<feature type="binding site" evidence="4">
    <location>
        <position position="596"/>
    </location>
    <ligand>
        <name>[4Fe-4S] cluster</name>
        <dbReference type="ChEBI" id="CHEBI:49883"/>
        <label>1</label>
    </ligand>
</feature>
<dbReference type="GO" id="GO:0043805">
    <property type="term" value="F:indolepyruvate ferredoxin oxidoreductase activity"/>
    <property type="evidence" value="ECO:0007669"/>
    <property type="project" value="UniProtKB-UniRule"/>
</dbReference>
<dbReference type="Pfam" id="PF00037">
    <property type="entry name" value="Fer4"/>
    <property type="match status" value="1"/>
</dbReference>
<gene>
    <name evidence="7" type="ORF">G5B36_15175</name>
    <name evidence="6" type="ORF">L0N08_00380</name>
</gene>
<dbReference type="Pfam" id="PF01855">
    <property type="entry name" value="POR_N"/>
    <property type="match status" value="1"/>
</dbReference>
<feature type="binding site" evidence="4">
    <location>
        <position position="628"/>
    </location>
    <ligand>
        <name>[4Fe-4S] cluster</name>
        <dbReference type="ChEBI" id="CHEBI:49883"/>
        <label>2</label>
    </ligand>
</feature>
<keyword evidence="3 4" id="KW-0408">Iron</keyword>
<evidence type="ECO:0000256" key="4">
    <source>
        <dbReference type="PIRSR" id="PIRSR006439-50"/>
    </source>
</evidence>
<dbReference type="CDD" id="cd07034">
    <property type="entry name" value="TPP_PYR_PFOR_IOR-alpha_like"/>
    <property type="match status" value="1"/>
</dbReference>
<evidence type="ECO:0000313" key="9">
    <source>
        <dbReference type="Proteomes" id="UP001299608"/>
    </source>
</evidence>
<name>A0AAW5BIP7_9FIRM</name>
<dbReference type="EC" id="1.2.7.8" evidence="3"/>
<dbReference type="AlphaFoldDB" id="A0AAW5BIP7"/>
<evidence type="ECO:0000256" key="2">
    <source>
        <dbReference type="ARBA" id="ARBA00023002"/>
    </source>
</evidence>
<dbReference type="InterPro" id="IPR002880">
    <property type="entry name" value="Pyrv_Fd/Flavodoxin_OxRdtase_N"/>
</dbReference>
<dbReference type="Proteomes" id="UP001299608">
    <property type="component" value="Unassembled WGS sequence"/>
</dbReference>
<dbReference type="GO" id="GO:0051539">
    <property type="term" value="F:4 iron, 4 sulfur cluster binding"/>
    <property type="evidence" value="ECO:0007669"/>
    <property type="project" value="UniProtKB-UniRule"/>
</dbReference>
<dbReference type="SUPFAM" id="SSF52518">
    <property type="entry name" value="Thiamin diphosphate-binding fold (THDP-binding)"/>
    <property type="match status" value="2"/>
</dbReference>
<feature type="binding site" evidence="4">
    <location>
        <position position="599"/>
    </location>
    <ligand>
        <name>[4Fe-4S] cluster</name>
        <dbReference type="ChEBI" id="CHEBI:49883"/>
        <label>1</label>
    </ligand>
</feature>
<reference evidence="7 8" key="1">
    <citation type="journal article" date="2020" name="Cell Host Microbe">
        <title>Functional and Genomic Variation between Human-Derived Isolates of Lachnospiraceae Reveals Inter- and Intra-Species Diversity.</title>
        <authorList>
            <person name="Sorbara M.T."/>
            <person name="Littmann E.R."/>
            <person name="Fontana E."/>
            <person name="Moody T.U."/>
            <person name="Kohout C.E."/>
            <person name="Gjonbalaj M."/>
            <person name="Eaton V."/>
            <person name="Seok R."/>
            <person name="Leiner I.M."/>
            <person name="Pamer E.G."/>
        </authorList>
    </citation>
    <scope>NUCLEOTIDE SEQUENCE [LARGE SCALE GENOMIC DNA]</scope>
    <source>
        <strain evidence="7 8">MSK.1.17</strain>
    </source>
</reference>
<keyword evidence="3" id="KW-0249">Electron transport</keyword>
<evidence type="ECO:0000259" key="5">
    <source>
        <dbReference type="PROSITE" id="PS51379"/>
    </source>
</evidence>
<keyword evidence="8" id="KW-1185">Reference proteome</keyword>
<dbReference type="PIRSF" id="PIRSF006439">
    <property type="entry name" value="Indolepyruvate_ferr_oxidored"/>
    <property type="match status" value="1"/>
</dbReference>
<feature type="binding site" evidence="4">
    <location>
        <position position="631"/>
    </location>
    <ligand>
        <name>[4Fe-4S] cluster</name>
        <dbReference type="ChEBI" id="CHEBI:49883"/>
        <label>2</label>
    </ligand>
</feature>
<dbReference type="EMBL" id="JAKNGE010000001">
    <property type="protein sequence ID" value="MCG4743863.1"/>
    <property type="molecule type" value="Genomic_DNA"/>
</dbReference>
<keyword evidence="3 4" id="KW-0004">4Fe-4S</keyword>
<feature type="domain" description="4Fe-4S ferredoxin-type" evidence="5">
    <location>
        <begin position="616"/>
        <end position="644"/>
    </location>
</feature>
<keyword evidence="2 3" id="KW-0560">Oxidoreductase</keyword>
<dbReference type="InterPro" id="IPR029061">
    <property type="entry name" value="THDP-binding"/>
</dbReference>
<proteinExistence type="predicted"/>
<dbReference type="GO" id="GO:0046872">
    <property type="term" value="F:metal ion binding"/>
    <property type="evidence" value="ECO:0007669"/>
    <property type="project" value="UniProtKB-UniRule"/>
</dbReference>
<organism evidence="6 9">
    <name type="scientific">Enterocloster aldenensis</name>
    <dbReference type="NCBI Taxonomy" id="358742"/>
    <lineage>
        <taxon>Bacteria</taxon>
        <taxon>Bacillati</taxon>
        <taxon>Bacillota</taxon>
        <taxon>Clostridia</taxon>
        <taxon>Lachnospirales</taxon>
        <taxon>Lachnospiraceae</taxon>
        <taxon>Enterocloster</taxon>
    </lineage>
</organism>
<dbReference type="FunFam" id="3.40.50.970:FF:000039">
    <property type="entry name" value="Indolepyruvate oxidoreductase subunit IorA"/>
    <property type="match status" value="1"/>
</dbReference>
<dbReference type="EMBL" id="JAAITT010000021">
    <property type="protein sequence ID" value="NSJ50031.1"/>
    <property type="molecule type" value="Genomic_DNA"/>
</dbReference>
<comment type="function">
    <text evidence="3">Catalyzes the ferredoxin-dependent oxidative decarboxylation of arylpyruvates.</text>
</comment>
<dbReference type="PROSITE" id="PS51379">
    <property type="entry name" value="4FE4S_FER_2"/>
    <property type="match status" value="1"/>
</dbReference>
<dbReference type="GeneID" id="97204099"/>
<keyword evidence="3" id="KW-0813">Transport</keyword>
<dbReference type="InterPro" id="IPR045025">
    <property type="entry name" value="HACL1-like"/>
</dbReference>
<reference evidence="7" key="2">
    <citation type="submission" date="2020-02" db="EMBL/GenBank/DDBJ databases">
        <authorList>
            <person name="Littmann E."/>
            <person name="Sorbara M."/>
        </authorList>
    </citation>
    <scope>NUCLEOTIDE SEQUENCE</scope>
    <source>
        <strain evidence="7">MSK.1.17</strain>
    </source>
</reference>
<dbReference type="InterPro" id="IPR017721">
    <property type="entry name" value="IorA"/>
</dbReference>
<evidence type="ECO:0000313" key="7">
    <source>
        <dbReference type="EMBL" id="NSJ50031.1"/>
    </source>
</evidence>
<comment type="caution">
    <text evidence="6">The sequence shown here is derived from an EMBL/GenBank/DDBJ whole genome shotgun (WGS) entry which is preliminary data.</text>
</comment>
<dbReference type="CDD" id="cd02008">
    <property type="entry name" value="TPP_IOR_alpha"/>
    <property type="match status" value="1"/>
</dbReference>
<dbReference type="RefSeq" id="WP_117556880.1">
    <property type="nucleotide sequence ID" value="NZ_BAABZL010000001.1"/>
</dbReference>
<evidence type="ECO:0000256" key="3">
    <source>
        <dbReference type="PIRNR" id="PIRNR006439"/>
    </source>
</evidence>
<evidence type="ECO:0000313" key="8">
    <source>
        <dbReference type="Proteomes" id="UP000669239"/>
    </source>
</evidence>
<feature type="binding site" evidence="4">
    <location>
        <position position="635"/>
    </location>
    <ligand>
        <name>[4Fe-4S] cluster</name>
        <dbReference type="ChEBI" id="CHEBI:49883"/>
        <label>1</label>
    </ligand>
</feature>
<dbReference type="PANTHER" id="PTHR43710:SF6">
    <property type="entry name" value="INDOLEPYRUVATE OXIDOREDUCTASE SUBUNIT IORA"/>
    <property type="match status" value="1"/>
</dbReference>
<sequence>MSKSFLMGNEAIGLGAVRAGVQVVSGYPGTPSTEVLETVAKHNPGDIYVEWSVNEKAGMEVAAAAAYTGARAMVTMKQVGLNVASDPLMSLAYVGVKGGMVVMVADDPGPISSQTEQDTRHYGQFSKLPVFDPSSPEEAYEMIGDAFDYSEKYHTPVLFRPTTRICHGCASVELKERISLPAPQGFVKDPDKWVIFPRLSNANHKMIEARNPVIGEDFSTYRFNLVHREEKETIQGIITHGISYEFVMEALNGYKGARIIKISTPNPTPEKLMLQFMDGLKEVMAVEELDPVLEQELTLLCGRHHLDVNIRGKLTGDVQCAGENSVESVQKVLEAYLGAPYIDYLESLSAGAVPDMCSGEAAGAVPGMCSGAAVPVSLEDSHPTPSLPVRPPVLCAGCPHRSSFYAVKRAMEKLNQELPDGQEPVEGVYCGDIGCYTLGNAKPLDMVDTCLCMGAGITMAQGMQRVEPHKRYFSFVGDSTFFASGLTGIVNAVYNEANLTLCILDNSTTAMTGHQPHPGTGRTMMGQVVEKVDITKVLEGIGVKHIRTVDALDLEQCVETVLEFSALEGVKAVIFKAPCIAIVKTTKKCRIVEDRCVDCRTCINEIGCPALVLDQDTVRIDPGLCTGCGLCGQICTVDAIEPVE</sequence>
<evidence type="ECO:0000313" key="6">
    <source>
        <dbReference type="EMBL" id="MCG4743863.1"/>
    </source>
</evidence>
<protein>
    <recommendedName>
        <fullName evidence="3">Indolepyruvate oxidoreductase subunit IorA</fullName>
        <shortName evidence="3">IOR</shortName>
        <ecNumber evidence="3">1.2.7.8</ecNumber>
    </recommendedName>
    <alternativeName>
        <fullName evidence="3">Indolepyruvate ferredoxin oxidoreductase subunit alpha</fullName>
    </alternativeName>
</protein>
<feature type="binding site" evidence="4">
    <location>
        <position position="625"/>
    </location>
    <ligand>
        <name>[4Fe-4S] cluster</name>
        <dbReference type="ChEBI" id="CHEBI:49883"/>
        <label>2</label>
    </ligand>
</feature>
<dbReference type="GO" id="GO:0030976">
    <property type="term" value="F:thiamine pyrophosphate binding"/>
    <property type="evidence" value="ECO:0007669"/>
    <property type="project" value="InterPro"/>
</dbReference>
<keyword evidence="1 3" id="KW-0479">Metal-binding</keyword>